<comment type="caution">
    <text evidence="2">The sequence shown here is derived from an EMBL/GenBank/DDBJ whole genome shotgun (WGS) entry which is preliminary data.</text>
</comment>
<evidence type="ECO:0000313" key="3">
    <source>
        <dbReference type="Proteomes" id="UP000789941"/>
    </source>
</evidence>
<reference evidence="2 3" key="1">
    <citation type="submission" date="2019-08" db="EMBL/GenBank/DDBJ databases">
        <authorList>
            <person name="Vazquez-Campos X."/>
        </authorList>
    </citation>
    <scope>NUCLEOTIDE SEQUENCE [LARGE SCALE GENOMIC DNA]</scope>
    <source>
        <strain evidence="2">LFW-283_2</strain>
    </source>
</reference>
<dbReference type="EMBL" id="CABMJJ010000009">
    <property type="protein sequence ID" value="VVC04266.1"/>
    <property type="molecule type" value="Genomic_DNA"/>
</dbReference>
<evidence type="ECO:0000313" key="2">
    <source>
        <dbReference type="EMBL" id="VVC04266.1"/>
    </source>
</evidence>
<organism evidence="2 3">
    <name type="scientific">Candidatus Bilamarchaeum dharawalense</name>
    <dbReference type="NCBI Taxonomy" id="2885759"/>
    <lineage>
        <taxon>Archaea</taxon>
        <taxon>Candidatus Micrarchaeota</taxon>
        <taxon>Candidatus Micrarchaeia</taxon>
        <taxon>Candidatus Anstonellales</taxon>
        <taxon>Candidatus Bilamarchaeaceae</taxon>
        <taxon>Candidatus Bilamarchaeum</taxon>
    </lineage>
</organism>
<evidence type="ECO:0000256" key="1">
    <source>
        <dbReference type="SAM" id="MobiDB-lite"/>
    </source>
</evidence>
<name>A0A5E4LWN0_9ARCH</name>
<dbReference type="AlphaFoldDB" id="A0A5E4LWN0"/>
<sequence>MKKSKKVFKKKAPHKKQAQKHSSKIKSKPKKVITEKLEFDDGEKKDEKEIIIHQENIPHEIISDYVFSFELTRQYPTVRSYLLKQPLKKSFKETFLELFGTGKKV</sequence>
<proteinExistence type="predicted"/>
<accession>A0A5E4LWN0</accession>
<feature type="region of interest" description="Disordered" evidence="1">
    <location>
        <begin position="1"/>
        <end position="28"/>
    </location>
</feature>
<gene>
    <name evidence="2" type="ORF">LFW2832_00845</name>
</gene>
<dbReference type="Proteomes" id="UP000789941">
    <property type="component" value="Unassembled WGS sequence"/>
</dbReference>
<protein>
    <submittedName>
        <fullName evidence="2">Uncharacterized protein</fullName>
    </submittedName>
</protein>